<dbReference type="RefSeq" id="WP_194214031.1">
    <property type="nucleotide sequence ID" value="NZ_CP061205.1"/>
</dbReference>
<evidence type="ECO:0000313" key="3">
    <source>
        <dbReference type="Proteomes" id="UP001595444"/>
    </source>
</evidence>
<dbReference type="InterPro" id="IPR036388">
    <property type="entry name" value="WH-like_DNA-bd_sf"/>
</dbReference>
<dbReference type="Gene3D" id="1.10.3290.10">
    <property type="entry name" value="Fido-like domain"/>
    <property type="match status" value="1"/>
</dbReference>
<dbReference type="PROSITE" id="PS51459">
    <property type="entry name" value="FIDO"/>
    <property type="match status" value="1"/>
</dbReference>
<evidence type="ECO:0000313" key="2">
    <source>
        <dbReference type="EMBL" id="MFC3052295.1"/>
    </source>
</evidence>
<organism evidence="2 3">
    <name type="scientific">Kordiimonas pumila</name>
    <dbReference type="NCBI Taxonomy" id="2161677"/>
    <lineage>
        <taxon>Bacteria</taxon>
        <taxon>Pseudomonadati</taxon>
        <taxon>Pseudomonadota</taxon>
        <taxon>Alphaproteobacteria</taxon>
        <taxon>Kordiimonadales</taxon>
        <taxon>Kordiimonadaceae</taxon>
        <taxon>Kordiimonas</taxon>
    </lineage>
</organism>
<dbReference type="InterPro" id="IPR025230">
    <property type="entry name" value="DUF4172"/>
</dbReference>
<dbReference type="Gene3D" id="1.10.10.10">
    <property type="entry name" value="Winged helix-like DNA-binding domain superfamily/Winged helix DNA-binding domain"/>
    <property type="match status" value="1"/>
</dbReference>
<dbReference type="Pfam" id="PF13776">
    <property type="entry name" value="DUF4172"/>
    <property type="match status" value="1"/>
</dbReference>
<reference evidence="3" key="1">
    <citation type="journal article" date="2019" name="Int. J. Syst. Evol. Microbiol.">
        <title>The Global Catalogue of Microorganisms (GCM) 10K type strain sequencing project: providing services to taxonomists for standard genome sequencing and annotation.</title>
        <authorList>
            <consortium name="The Broad Institute Genomics Platform"/>
            <consortium name="The Broad Institute Genome Sequencing Center for Infectious Disease"/>
            <person name="Wu L."/>
            <person name="Ma J."/>
        </authorList>
    </citation>
    <scope>NUCLEOTIDE SEQUENCE [LARGE SCALE GENOMIC DNA]</scope>
    <source>
        <strain evidence="3">KCTC 62164</strain>
    </source>
</reference>
<feature type="domain" description="Fido" evidence="1">
    <location>
        <begin position="113"/>
        <end position="269"/>
    </location>
</feature>
<gene>
    <name evidence="2" type="ORF">ACFOKA_10305</name>
</gene>
<dbReference type="InterPro" id="IPR036597">
    <property type="entry name" value="Fido-like_dom_sf"/>
</dbReference>
<dbReference type="EMBL" id="JBHRSL010000010">
    <property type="protein sequence ID" value="MFC3052295.1"/>
    <property type="molecule type" value="Genomic_DNA"/>
</dbReference>
<sequence length="366" mass="41355">MKWNWQQKEWPEFSFSTEELTPLETQFLQNSGMFCGAYKHITDDEKQGLLIDIISEEAVKTSEIEGEYLSRDSIQSSIKKHFGLQPTSAHVPPAEQGIADMMMDAYEHFADPLTHETLHTWHTMLMADRRDITNIGRYRTHAEPMQVVSGYVHMPSVHFEAPPSDTMPREMDAFIAWFNDTAPNGKKPMPALARASIAHLYFVCIHPYEDGNGRIARALTQKALAQSTGQPSLIALSQTIQTHKKVYYDALEANNKSCEITNWLTYFAGAILDAQNNADTLLNFILAKTKLFDRLAGQLNIRQTKALKRIFREGPNGFTGGMSTDKYIKITGTSRATATRDLQDLVTKQAFIKTGNLKGTRYWLAK</sequence>
<proteinExistence type="predicted"/>
<dbReference type="InterPro" id="IPR040198">
    <property type="entry name" value="Fido_containing"/>
</dbReference>
<name>A0ABV7D5W2_9PROT</name>
<accession>A0ABV7D5W2</accession>
<dbReference type="Pfam" id="PF02661">
    <property type="entry name" value="Fic"/>
    <property type="match status" value="1"/>
</dbReference>
<dbReference type="SUPFAM" id="SSF140931">
    <property type="entry name" value="Fic-like"/>
    <property type="match status" value="1"/>
</dbReference>
<dbReference type="PANTHER" id="PTHR13504">
    <property type="entry name" value="FIDO DOMAIN-CONTAINING PROTEIN DDB_G0283145"/>
    <property type="match status" value="1"/>
</dbReference>
<protein>
    <submittedName>
        <fullName evidence="2">Fic family protein</fullName>
    </submittedName>
</protein>
<keyword evidence="3" id="KW-1185">Reference proteome</keyword>
<dbReference type="PANTHER" id="PTHR13504:SF33">
    <property type="entry name" value="FIC FAMILY PROTEIN"/>
    <property type="match status" value="1"/>
</dbReference>
<comment type="caution">
    <text evidence="2">The sequence shown here is derived from an EMBL/GenBank/DDBJ whole genome shotgun (WGS) entry which is preliminary data.</text>
</comment>
<dbReference type="InterPro" id="IPR003812">
    <property type="entry name" value="Fido"/>
</dbReference>
<evidence type="ECO:0000259" key="1">
    <source>
        <dbReference type="PROSITE" id="PS51459"/>
    </source>
</evidence>
<dbReference type="Proteomes" id="UP001595444">
    <property type="component" value="Unassembled WGS sequence"/>
</dbReference>